<dbReference type="Proteomes" id="UP001143910">
    <property type="component" value="Unassembled WGS sequence"/>
</dbReference>
<protein>
    <submittedName>
        <fullName evidence="1">Uncharacterized protein</fullName>
    </submittedName>
</protein>
<evidence type="ECO:0000313" key="2">
    <source>
        <dbReference type="Proteomes" id="UP001143910"/>
    </source>
</evidence>
<name>A0ACC1NI48_9HYPO</name>
<gene>
    <name evidence="1" type="ORF">NQ176_g3758</name>
</gene>
<sequence length="98" mass="10977">MEKGSPKAAPDGPACIKDLADLNQPIAFILDVQSRLGQANGDYRRFLDAFAKYQEEKASTISNEDKELKLNTLRDEIKSVLKDHPDLYAEFESFFPAA</sequence>
<comment type="caution">
    <text evidence="1">The sequence shown here is derived from an EMBL/GenBank/DDBJ whole genome shotgun (WGS) entry which is preliminary data.</text>
</comment>
<dbReference type="EMBL" id="JANJQO010000365">
    <property type="protein sequence ID" value="KAJ2978541.1"/>
    <property type="molecule type" value="Genomic_DNA"/>
</dbReference>
<proteinExistence type="predicted"/>
<keyword evidence="2" id="KW-1185">Reference proteome</keyword>
<accession>A0ACC1NI48</accession>
<reference evidence="1" key="1">
    <citation type="submission" date="2022-08" db="EMBL/GenBank/DDBJ databases">
        <title>Genome Sequence of Lecanicillium fungicola.</title>
        <authorList>
            <person name="Buettner E."/>
        </authorList>
    </citation>
    <scope>NUCLEOTIDE SEQUENCE</scope>
    <source>
        <strain evidence="1">Babe33</strain>
    </source>
</reference>
<evidence type="ECO:0000313" key="1">
    <source>
        <dbReference type="EMBL" id="KAJ2978541.1"/>
    </source>
</evidence>
<organism evidence="1 2">
    <name type="scientific">Zarea fungicola</name>
    <dbReference type="NCBI Taxonomy" id="93591"/>
    <lineage>
        <taxon>Eukaryota</taxon>
        <taxon>Fungi</taxon>
        <taxon>Dikarya</taxon>
        <taxon>Ascomycota</taxon>
        <taxon>Pezizomycotina</taxon>
        <taxon>Sordariomycetes</taxon>
        <taxon>Hypocreomycetidae</taxon>
        <taxon>Hypocreales</taxon>
        <taxon>Cordycipitaceae</taxon>
        <taxon>Zarea</taxon>
    </lineage>
</organism>